<dbReference type="Gene3D" id="3.90.79.10">
    <property type="entry name" value="Nucleoside Triphosphate Pyrophosphohydrolase"/>
    <property type="match status" value="1"/>
</dbReference>
<protein>
    <submittedName>
        <fullName evidence="5">NUDIX domain-containing protein</fullName>
    </submittedName>
</protein>
<gene>
    <name evidence="5" type="ORF">brsh051_29160</name>
</gene>
<dbReference type="Proteomes" id="UP001431656">
    <property type="component" value="Chromosome"/>
</dbReference>
<feature type="region of interest" description="Disordered" evidence="3">
    <location>
        <begin position="1"/>
        <end position="21"/>
    </location>
</feature>
<evidence type="ECO:0000256" key="2">
    <source>
        <dbReference type="ARBA" id="ARBA00022801"/>
    </source>
</evidence>
<keyword evidence="6" id="KW-1185">Reference proteome</keyword>
<dbReference type="InterPro" id="IPR020084">
    <property type="entry name" value="NUDIX_hydrolase_CS"/>
</dbReference>
<feature type="domain" description="Nudix hydrolase" evidence="4">
    <location>
        <begin position="34"/>
        <end position="159"/>
    </location>
</feature>
<dbReference type="EMBL" id="AP028056">
    <property type="protein sequence ID" value="BEH03635.1"/>
    <property type="molecule type" value="Genomic_DNA"/>
</dbReference>
<dbReference type="PANTHER" id="PTHR43046:SF2">
    <property type="entry name" value="8-OXO-DGTP DIPHOSPHATASE-RELATED"/>
    <property type="match status" value="1"/>
</dbReference>
<evidence type="ECO:0000256" key="1">
    <source>
        <dbReference type="ARBA" id="ARBA00001946"/>
    </source>
</evidence>
<evidence type="ECO:0000313" key="6">
    <source>
        <dbReference type="Proteomes" id="UP001431656"/>
    </source>
</evidence>
<evidence type="ECO:0000313" key="5">
    <source>
        <dbReference type="EMBL" id="BEH03635.1"/>
    </source>
</evidence>
<evidence type="ECO:0000256" key="3">
    <source>
        <dbReference type="SAM" id="MobiDB-lite"/>
    </source>
</evidence>
<evidence type="ECO:0000259" key="4">
    <source>
        <dbReference type="PROSITE" id="PS51462"/>
    </source>
</evidence>
<dbReference type="AlphaFoldDB" id="A0AAN0KDU4"/>
<dbReference type="PROSITE" id="PS51462">
    <property type="entry name" value="NUDIX"/>
    <property type="match status" value="1"/>
</dbReference>
<name>A0AAN0KDU4_9ACTN</name>
<dbReference type="InterPro" id="IPR015797">
    <property type="entry name" value="NUDIX_hydrolase-like_dom_sf"/>
</dbReference>
<dbReference type="GO" id="GO:0016787">
    <property type="term" value="F:hydrolase activity"/>
    <property type="evidence" value="ECO:0007669"/>
    <property type="project" value="UniProtKB-KW"/>
</dbReference>
<comment type="cofactor">
    <cofactor evidence="1">
        <name>Mg(2+)</name>
        <dbReference type="ChEBI" id="CHEBI:18420"/>
    </cofactor>
</comment>
<dbReference type="Pfam" id="PF00293">
    <property type="entry name" value="NUDIX"/>
    <property type="match status" value="1"/>
</dbReference>
<dbReference type="PROSITE" id="PS00893">
    <property type="entry name" value="NUDIX_BOX"/>
    <property type="match status" value="1"/>
</dbReference>
<dbReference type="InterPro" id="IPR000086">
    <property type="entry name" value="NUDIX_hydrolase_dom"/>
</dbReference>
<organism evidence="5 6">
    <name type="scientific">Brooklawnia propionicigenes</name>
    <dbReference type="NCBI Taxonomy" id="3041175"/>
    <lineage>
        <taxon>Bacteria</taxon>
        <taxon>Bacillati</taxon>
        <taxon>Actinomycetota</taxon>
        <taxon>Actinomycetes</taxon>
        <taxon>Propionibacteriales</taxon>
        <taxon>Propionibacteriaceae</taxon>
        <taxon>Brooklawnia</taxon>
    </lineage>
</organism>
<proteinExistence type="predicted"/>
<dbReference type="KEGG" id="broo:brsh051_29160"/>
<dbReference type="SUPFAM" id="SSF55811">
    <property type="entry name" value="Nudix"/>
    <property type="match status" value="1"/>
</dbReference>
<accession>A0AAN0KDU4</accession>
<reference evidence="5" key="1">
    <citation type="journal article" date="2024" name="Int. J. Syst. Evol. Microbiol.">
        <title>Brooklawnia propionicigenes sp. nov., a facultatively anaerobic, propionate-producing bacterium isolated from a methanogenic reactor treating waste from cattle farms.</title>
        <authorList>
            <person name="Akita Y."/>
            <person name="Ueki A."/>
            <person name="Tonouchi A."/>
            <person name="Sugawara Y."/>
            <person name="Honma S."/>
            <person name="Kaku N."/>
            <person name="Ueki K."/>
        </authorList>
    </citation>
    <scope>NUCLEOTIDE SEQUENCE</scope>
    <source>
        <strain evidence="5">SH051</strain>
    </source>
</reference>
<dbReference type="PANTHER" id="PTHR43046">
    <property type="entry name" value="GDP-MANNOSE MANNOSYL HYDROLASE"/>
    <property type="match status" value="1"/>
</dbReference>
<dbReference type="RefSeq" id="WP_286266318.1">
    <property type="nucleotide sequence ID" value="NZ_AP028056.1"/>
</dbReference>
<sequence length="313" mass="33263">MTTAVSAEQSPLPPHPRDPGDAWVEAPTGERYWGRFGAAGLLVLDKQDRVLLQHRAEWSHHGGTWGLPGGARHQGESAIDGALREAAEEAGVPRESVASRALSVLDRGVWTYTTVIADDVTPFEPVISDTESIGLEWVPVGEVGDYPLHPGFASSWQMLQTMLATRPVVVVDAANLVGSTPNGWWRDRAGATTQMINKIAPLASAGIAASALELPADHWFPEFVVVLEGKARAAIPLLGASDGAGRLGVTPAPRLRLESAPGAGDDAIVTETARLVEAGKAVTVVSSDRELTARVTRAGASARRVRWLYDLLD</sequence>
<keyword evidence="2" id="KW-0378">Hydrolase</keyword>